<keyword evidence="3" id="KW-0862">Zinc</keyword>
<evidence type="ECO:0000259" key="5">
    <source>
        <dbReference type="Pfam" id="PF01258"/>
    </source>
</evidence>
<accession>A0A5B8XJE1</accession>
<proteinExistence type="predicted"/>
<dbReference type="Pfam" id="PF21157">
    <property type="entry name" value="DksA_N"/>
    <property type="match status" value="1"/>
</dbReference>
<dbReference type="NCBIfam" id="TIGR02420">
    <property type="entry name" value="dksA"/>
    <property type="match status" value="1"/>
</dbReference>
<organism evidence="7 8">
    <name type="scientific">Candidatus Deianiraea vastatrix</name>
    <dbReference type="NCBI Taxonomy" id="2163644"/>
    <lineage>
        <taxon>Bacteria</taxon>
        <taxon>Pseudomonadati</taxon>
        <taxon>Pseudomonadota</taxon>
        <taxon>Alphaproteobacteria</taxon>
        <taxon>Rickettsiales</taxon>
        <taxon>Candidatus Deianiraeaceae</taxon>
        <taxon>Candidatus Deianiraea</taxon>
    </lineage>
</organism>
<dbReference type="PROSITE" id="PS51128">
    <property type="entry name" value="ZF_DKSA_2"/>
    <property type="match status" value="1"/>
</dbReference>
<dbReference type="PANTHER" id="PTHR33823:SF2">
    <property type="entry name" value="RNA POLYMERASE-BINDING TRANSCRIPTION FACTOR DKSA"/>
    <property type="match status" value="1"/>
</dbReference>
<dbReference type="AlphaFoldDB" id="A0A5B8XJE1"/>
<dbReference type="OrthoDB" id="9803742at2"/>
<dbReference type="InterPro" id="IPR012784">
    <property type="entry name" value="DksA_RNA_pol-bd"/>
</dbReference>
<dbReference type="InterPro" id="IPR048489">
    <property type="entry name" value="DksA_N"/>
</dbReference>
<dbReference type="Proteomes" id="UP000321934">
    <property type="component" value="Chromosome"/>
</dbReference>
<keyword evidence="8" id="KW-1185">Reference proteome</keyword>
<gene>
    <name evidence="7" type="ORF">Deia_00910</name>
</gene>
<name>A0A5B8XJE1_9RICK</name>
<evidence type="ECO:0000313" key="7">
    <source>
        <dbReference type="EMBL" id="QED23697.1"/>
    </source>
</evidence>
<evidence type="ECO:0000259" key="6">
    <source>
        <dbReference type="Pfam" id="PF21157"/>
    </source>
</evidence>
<evidence type="ECO:0000256" key="2">
    <source>
        <dbReference type="ARBA" id="ARBA00022771"/>
    </source>
</evidence>
<sequence length="156" mass="17871">MPDTIDQDYDPLLDTGSYMNSKQLKYFKNLLETQKNELLETIKPKIESVANPDFASGDEGDITANEIQRGINLRLGDRQSKLIKKIDEALLRIDNGDYGYCSVTGNEIGIKRLIARPMTNFCIEEQNRRDIDEKIHENYEEAEYLLNLDAPVPDDD</sequence>
<evidence type="ECO:0000256" key="4">
    <source>
        <dbReference type="PROSITE-ProRule" id="PRU00510"/>
    </source>
</evidence>
<evidence type="ECO:0000313" key="8">
    <source>
        <dbReference type="Proteomes" id="UP000321934"/>
    </source>
</evidence>
<feature type="domain" description="DnaK suppressor protein DksA N-terminal" evidence="6">
    <location>
        <begin position="23"/>
        <end position="93"/>
    </location>
</feature>
<dbReference type="InterPro" id="IPR000962">
    <property type="entry name" value="Znf_DskA_TraR"/>
</dbReference>
<dbReference type="SUPFAM" id="SSF109635">
    <property type="entry name" value="DnaK suppressor protein DksA, alpha-hairpin domain"/>
    <property type="match status" value="1"/>
</dbReference>
<dbReference type="SUPFAM" id="SSF57716">
    <property type="entry name" value="Glucocorticoid receptor-like (DNA-binding domain)"/>
    <property type="match status" value="1"/>
</dbReference>
<dbReference type="Gene3D" id="1.20.120.910">
    <property type="entry name" value="DksA, coiled-coil domain"/>
    <property type="match status" value="1"/>
</dbReference>
<dbReference type="PANTHER" id="PTHR33823">
    <property type="entry name" value="RNA POLYMERASE-BINDING TRANSCRIPTION FACTOR DKSA-RELATED"/>
    <property type="match status" value="1"/>
</dbReference>
<keyword evidence="2" id="KW-0863">Zinc-finger</keyword>
<dbReference type="EMBL" id="CP029077">
    <property type="protein sequence ID" value="QED23697.1"/>
    <property type="molecule type" value="Genomic_DNA"/>
</dbReference>
<feature type="zinc finger region" description="dksA C4-type" evidence="4">
    <location>
        <begin position="101"/>
        <end position="125"/>
    </location>
</feature>
<dbReference type="GO" id="GO:0008270">
    <property type="term" value="F:zinc ion binding"/>
    <property type="evidence" value="ECO:0007669"/>
    <property type="project" value="UniProtKB-KW"/>
</dbReference>
<dbReference type="InterPro" id="IPR037187">
    <property type="entry name" value="DnaK_N"/>
</dbReference>
<feature type="domain" description="Zinc finger DksA/TraR C4-type" evidence="5">
    <location>
        <begin position="96"/>
        <end position="129"/>
    </location>
</feature>
<evidence type="ECO:0000256" key="3">
    <source>
        <dbReference type="ARBA" id="ARBA00022833"/>
    </source>
</evidence>
<protein>
    <submittedName>
        <fullName evidence="7">RNA polymerase-binding transcription factor DksA</fullName>
    </submittedName>
</protein>
<evidence type="ECO:0000256" key="1">
    <source>
        <dbReference type="ARBA" id="ARBA00022723"/>
    </source>
</evidence>
<reference evidence="7 8" key="1">
    <citation type="journal article" date="2019" name="ISME J.">
        <title>Deianiraea, an extracellular bacterium associated with the ciliate Paramecium, suggests an alternative scenario for the evolution of Rickettsiales.</title>
        <authorList>
            <person name="Castelli M."/>
            <person name="Sabaneyeva E."/>
            <person name="Lanzoni O."/>
            <person name="Lebedeva N."/>
            <person name="Floriano A.M."/>
            <person name="Gaiarsa S."/>
            <person name="Benken K."/>
            <person name="Modeo L."/>
            <person name="Bandi C."/>
            <person name="Potekhin A."/>
            <person name="Sassera D."/>
            <person name="Petroni G."/>
        </authorList>
    </citation>
    <scope>NUCLEOTIDE SEQUENCE [LARGE SCALE GENOMIC DNA]</scope>
    <source>
        <strain evidence="7">CyL4-1</strain>
    </source>
</reference>
<keyword evidence="1" id="KW-0479">Metal-binding</keyword>
<dbReference type="RefSeq" id="WP_146820981.1">
    <property type="nucleotide sequence ID" value="NZ_CP029077.1"/>
</dbReference>
<dbReference type="Pfam" id="PF01258">
    <property type="entry name" value="zf-dskA_traR"/>
    <property type="match status" value="1"/>
</dbReference>